<keyword evidence="1" id="KW-0472">Membrane</keyword>
<dbReference type="EMBL" id="QGUI01000515">
    <property type="protein sequence ID" value="PZM95057.1"/>
    <property type="molecule type" value="Genomic_DNA"/>
</dbReference>
<accession>A0A2W4JMN0</accession>
<comment type="caution">
    <text evidence="2">The sequence shown here is derived from an EMBL/GenBank/DDBJ whole genome shotgun (WGS) entry which is preliminary data.</text>
</comment>
<sequence>MGAENPMPIWNDRGVRSGAGEVSSMSATVRGGLLAAVVGFVVLFVTGSYGHEVFAEEPVAERVVPAKVVESTPCTEPNPTEKVTVTLGEEQRDATLSACGHEKGEKLNVVVPAQVPLGALTVRSAQTVTGFDSVRRSIGLGLMSLACMSGGLYAWLVTRRRRRAR</sequence>
<keyword evidence="1" id="KW-0812">Transmembrane</keyword>
<reference evidence="2" key="1">
    <citation type="submission" date="2018-05" db="EMBL/GenBank/DDBJ databases">
        <authorList>
            <person name="Lanie J.A."/>
            <person name="Ng W.-L."/>
            <person name="Kazmierczak K.M."/>
            <person name="Andrzejewski T.M."/>
            <person name="Davidsen T.M."/>
            <person name="Wayne K.J."/>
            <person name="Tettelin H."/>
            <person name="Glass J.I."/>
            <person name="Rusch D."/>
            <person name="Podicherti R."/>
            <person name="Tsui H.-C.T."/>
            <person name="Winkler M.E."/>
        </authorList>
    </citation>
    <scope>NUCLEOTIDE SEQUENCE</scope>
    <source>
        <strain evidence="2">ZC4RG45</strain>
    </source>
</reference>
<organism evidence="2">
    <name type="scientific">Thermocrispum agreste</name>
    <dbReference type="NCBI Taxonomy" id="37925"/>
    <lineage>
        <taxon>Bacteria</taxon>
        <taxon>Bacillati</taxon>
        <taxon>Actinomycetota</taxon>
        <taxon>Actinomycetes</taxon>
        <taxon>Pseudonocardiales</taxon>
        <taxon>Pseudonocardiaceae</taxon>
        <taxon>Thermocrispum</taxon>
    </lineage>
</organism>
<gene>
    <name evidence="2" type="ORF">DIU77_13015</name>
</gene>
<name>A0A2W4JMN0_9PSEU</name>
<feature type="transmembrane region" description="Helical" evidence="1">
    <location>
        <begin position="32"/>
        <end position="50"/>
    </location>
</feature>
<feature type="transmembrane region" description="Helical" evidence="1">
    <location>
        <begin position="138"/>
        <end position="157"/>
    </location>
</feature>
<dbReference type="AlphaFoldDB" id="A0A2W4JMN0"/>
<proteinExistence type="predicted"/>
<protein>
    <submittedName>
        <fullName evidence="2">Uncharacterized protein</fullName>
    </submittedName>
</protein>
<evidence type="ECO:0000313" key="2">
    <source>
        <dbReference type="EMBL" id="PZM95057.1"/>
    </source>
</evidence>
<evidence type="ECO:0000256" key="1">
    <source>
        <dbReference type="SAM" id="Phobius"/>
    </source>
</evidence>
<dbReference type="STRING" id="1111738.GCA_000427905_01756"/>
<keyword evidence="1" id="KW-1133">Transmembrane helix</keyword>